<dbReference type="GO" id="GO:0006465">
    <property type="term" value="P:signal peptide processing"/>
    <property type="evidence" value="ECO:0007669"/>
    <property type="project" value="TreeGrafter"/>
</dbReference>
<proteinExistence type="inferred from homology"/>
<organism evidence="9 10">
    <name type="scientific">Chondrus crispus</name>
    <name type="common">Carrageen Irish moss</name>
    <name type="synonym">Polymorpha crispa</name>
    <dbReference type="NCBI Taxonomy" id="2769"/>
    <lineage>
        <taxon>Eukaryota</taxon>
        <taxon>Rhodophyta</taxon>
        <taxon>Florideophyceae</taxon>
        <taxon>Rhodymeniophycidae</taxon>
        <taxon>Gigartinales</taxon>
        <taxon>Gigartinaceae</taxon>
        <taxon>Chondrus</taxon>
    </lineage>
</organism>
<reference evidence="10" key="1">
    <citation type="journal article" date="2013" name="Proc. Natl. Acad. Sci. U.S.A.">
        <title>Genome structure and metabolic features in the red seaweed Chondrus crispus shed light on evolution of the Archaeplastida.</title>
        <authorList>
            <person name="Collen J."/>
            <person name="Porcel B."/>
            <person name="Carre W."/>
            <person name="Ball S.G."/>
            <person name="Chaparro C."/>
            <person name="Tonon T."/>
            <person name="Barbeyron T."/>
            <person name="Michel G."/>
            <person name="Noel B."/>
            <person name="Valentin K."/>
            <person name="Elias M."/>
            <person name="Artiguenave F."/>
            <person name="Arun A."/>
            <person name="Aury J.M."/>
            <person name="Barbosa-Neto J.F."/>
            <person name="Bothwell J.H."/>
            <person name="Bouget F.Y."/>
            <person name="Brillet L."/>
            <person name="Cabello-Hurtado F."/>
            <person name="Capella-Gutierrez S."/>
            <person name="Charrier B."/>
            <person name="Cladiere L."/>
            <person name="Cock J.M."/>
            <person name="Coelho S.M."/>
            <person name="Colleoni C."/>
            <person name="Czjzek M."/>
            <person name="Da Silva C."/>
            <person name="Delage L."/>
            <person name="Denoeud F."/>
            <person name="Deschamps P."/>
            <person name="Dittami S.M."/>
            <person name="Gabaldon T."/>
            <person name="Gachon C.M."/>
            <person name="Groisillier A."/>
            <person name="Herve C."/>
            <person name="Jabbari K."/>
            <person name="Katinka M."/>
            <person name="Kloareg B."/>
            <person name="Kowalczyk N."/>
            <person name="Labadie K."/>
            <person name="Leblanc C."/>
            <person name="Lopez P.J."/>
            <person name="McLachlan D.H."/>
            <person name="Meslet-Cladiere L."/>
            <person name="Moustafa A."/>
            <person name="Nehr Z."/>
            <person name="Nyvall Collen P."/>
            <person name="Panaud O."/>
            <person name="Partensky F."/>
            <person name="Poulain J."/>
            <person name="Rensing S.A."/>
            <person name="Rousvoal S."/>
            <person name="Samson G."/>
            <person name="Symeonidi A."/>
            <person name="Weissenbach J."/>
            <person name="Zambounis A."/>
            <person name="Wincker P."/>
            <person name="Boyen C."/>
        </authorList>
    </citation>
    <scope>NUCLEOTIDE SEQUENCE [LARGE SCALE GENOMIC DNA]</scope>
    <source>
        <strain evidence="10">cv. Stackhouse</strain>
    </source>
</reference>
<dbReference type="Pfam" id="PF01694">
    <property type="entry name" value="Rhomboid"/>
    <property type="match status" value="1"/>
</dbReference>
<keyword evidence="6 7" id="KW-0472">Membrane</keyword>
<dbReference type="Proteomes" id="UP000012073">
    <property type="component" value="Unassembled WGS sequence"/>
</dbReference>
<dbReference type="PANTHER" id="PTHR43731:SF14">
    <property type="entry name" value="PRESENILIN-ASSOCIATED RHOMBOID-LIKE PROTEIN, MITOCHONDRIAL"/>
    <property type="match status" value="1"/>
</dbReference>
<evidence type="ECO:0000259" key="8">
    <source>
        <dbReference type="Pfam" id="PF01694"/>
    </source>
</evidence>
<evidence type="ECO:0000256" key="5">
    <source>
        <dbReference type="ARBA" id="ARBA00022989"/>
    </source>
</evidence>
<dbReference type="Gramene" id="CDF35594">
    <property type="protein sequence ID" value="CDF35594"/>
    <property type="gene ID" value="CHC_T00004116001"/>
</dbReference>
<evidence type="ECO:0000313" key="10">
    <source>
        <dbReference type="Proteomes" id="UP000012073"/>
    </source>
</evidence>
<protein>
    <recommendedName>
        <fullName evidence="8">Peptidase S54 rhomboid domain-containing protein</fullName>
    </recommendedName>
</protein>
<dbReference type="GO" id="GO:0004252">
    <property type="term" value="F:serine-type endopeptidase activity"/>
    <property type="evidence" value="ECO:0007669"/>
    <property type="project" value="InterPro"/>
</dbReference>
<dbReference type="Gene3D" id="1.20.1540.10">
    <property type="entry name" value="Rhomboid-like"/>
    <property type="match status" value="1"/>
</dbReference>
<dbReference type="PANTHER" id="PTHR43731">
    <property type="entry name" value="RHOMBOID PROTEASE"/>
    <property type="match status" value="1"/>
</dbReference>
<dbReference type="InterPro" id="IPR022764">
    <property type="entry name" value="Peptidase_S54_rhomboid_dom"/>
</dbReference>
<dbReference type="OMA" id="WKPITFA"/>
<dbReference type="RefSeq" id="XP_005715413.1">
    <property type="nucleotide sequence ID" value="XM_005715356.1"/>
</dbReference>
<keyword evidence="4" id="KW-0378">Hydrolase</keyword>
<keyword evidence="3 7" id="KW-0812">Transmembrane</keyword>
<dbReference type="OrthoDB" id="10260614at2759"/>
<feature type="transmembrane region" description="Helical" evidence="7">
    <location>
        <begin position="70"/>
        <end position="88"/>
    </location>
</feature>
<keyword evidence="5 7" id="KW-1133">Transmembrane helix</keyword>
<dbReference type="GO" id="GO:0016020">
    <property type="term" value="C:membrane"/>
    <property type="evidence" value="ECO:0007669"/>
    <property type="project" value="UniProtKB-SubCell"/>
</dbReference>
<evidence type="ECO:0000256" key="2">
    <source>
        <dbReference type="ARBA" id="ARBA00009045"/>
    </source>
</evidence>
<name>R7QBZ8_CHOCR</name>
<evidence type="ECO:0000313" key="9">
    <source>
        <dbReference type="EMBL" id="CDF35594.1"/>
    </source>
</evidence>
<comment type="similarity">
    <text evidence="2">Belongs to the peptidase S54 family.</text>
</comment>
<dbReference type="SUPFAM" id="SSF144091">
    <property type="entry name" value="Rhomboid-like"/>
    <property type="match status" value="1"/>
</dbReference>
<dbReference type="GeneID" id="17323129"/>
<keyword evidence="10" id="KW-1185">Reference proteome</keyword>
<evidence type="ECO:0000256" key="7">
    <source>
        <dbReference type="SAM" id="Phobius"/>
    </source>
</evidence>
<feature type="domain" description="Peptidase S54 rhomboid" evidence="8">
    <location>
        <begin position="4"/>
        <end position="149"/>
    </location>
</feature>
<accession>R7QBZ8</accession>
<gene>
    <name evidence="9" type="ORF">CHC_T00004116001</name>
</gene>
<dbReference type="InterPro" id="IPR050925">
    <property type="entry name" value="Rhomboid_protease_S54"/>
</dbReference>
<feature type="transmembrane region" description="Helical" evidence="7">
    <location>
        <begin position="45"/>
        <end position="63"/>
    </location>
</feature>
<dbReference type="PhylomeDB" id="R7QBZ8"/>
<dbReference type="InterPro" id="IPR035952">
    <property type="entry name" value="Rhomboid-like_sf"/>
</dbReference>
<evidence type="ECO:0000256" key="6">
    <source>
        <dbReference type="ARBA" id="ARBA00023136"/>
    </source>
</evidence>
<evidence type="ECO:0000256" key="4">
    <source>
        <dbReference type="ARBA" id="ARBA00022801"/>
    </source>
</evidence>
<evidence type="ECO:0000256" key="1">
    <source>
        <dbReference type="ARBA" id="ARBA00004141"/>
    </source>
</evidence>
<comment type="subcellular location">
    <subcellularLocation>
        <location evidence="1">Membrane</location>
        <topology evidence="1">Multi-pass membrane protein</topology>
    </subcellularLocation>
</comment>
<dbReference type="EMBL" id="HG001736">
    <property type="protein sequence ID" value="CDF35594.1"/>
    <property type="molecule type" value="Genomic_DNA"/>
</dbReference>
<sequence>MRRGRVWTSVTSNFSHMSMFHLGANMYLLNRFGPDVADVLGAHRFYIFYGTSGIASSLASLTFRRVTKSNVLSLGASGAVVSVLWLYACFFPDRRMSFFGTDKTLTMQELVIAYTVIDAAGLLGSLGKIDFAAHLGGAFFANFWFYLLRDKLVREQAAGRRSKSGHLFQNILKADGGHSKHD</sequence>
<dbReference type="KEGG" id="ccp:CHC_T00004116001"/>
<dbReference type="STRING" id="2769.R7QBZ8"/>
<dbReference type="AlphaFoldDB" id="R7QBZ8"/>
<evidence type="ECO:0000256" key="3">
    <source>
        <dbReference type="ARBA" id="ARBA00022692"/>
    </source>
</evidence>
<feature type="transmembrane region" description="Helical" evidence="7">
    <location>
        <begin position="131"/>
        <end position="148"/>
    </location>
</feature>